<reference evidence="1 2" key="1">
    <citation type="journal article" date="2024" name="Insects">
        <title>An Improved Chromosome-Level Genome Assembly of the Firefly Pyrocoelia pectoralis.</title>
        <authorList>
            <person name="Fu X."/>
            <person name="Meyer-Rochow V.B."/>
            <person name="Ballantyne L."/>
            <person name="Zhu X."/>
        </authorList>
    </citation>
    <scope>NUCLEOTIDE SEQUENCE [LARGE SCALE GENOMIC DNA]</scope>
    <source>
        <strain evidence="1">XCY_ONT2</strain>
    </source>
</reference>
<protein>
    <submittedName>
        <fullName evidence="1">Uncharacterized protein</fullName>
    </submittedName>
</protein>
<dbReference type="Proteomes" id="UP001329430">
    <property type="component" value="Chromosome 2"/>
</dbReference>
<gene>
    <name evidence="1" type="ORF">RI129_002855</name>
</gene>
<proteinExistence type="predicted"/>
<dbReference type="AlphaFoldDB" id="A0AAN7ZU85"/>
<accession>A0AAN7ZU85</accession>
<name>A0AAN7ZU85_9COLE</name>
<keyword evidence="2" id="KW-1185">Reference proteome</keyword>
<evidence type="ECO:0000313" key="2">
    <source>
        <dbReference type="Proteomes" id="UP001329430"/>
    </source>
</evidence>
<dbReference type="EMBL" id="JAVRBK010000002">
    <property type="protein sequence ID" value="KAK5647963.1"/>
    <property type="molecule type" value="Genomic_DNA"/>
</dbReference>
<organism evidence="1 2">
    <name type="scientific">Pyrocoelia pectoralis</name>
    <dbReference type="NCBI Taxonomy" id="417401"/>
    <lineage>
        <taxon>Eukaryota</taxon>
        <taxon>Metazoa</taxon>
        <taxon>Ecdysozoa</taxon>
        <taxon>Arthropoda</taxon>
        <taxon>Hexapoda</taxon>
        <taxon>Insecta</taxon>
        <taxon>Pterygota</taxon>
        <taxon>Neoptera</taxon>
        <taxon>Endopterygota</taxon>
        <taxon>Coleoptera</taxon>
        <taxon>Polyphaga</taxon>
        <taxon>Elateriformia</taxon>
        <taxon>Elateroidea</taxon>
        <taxon>Lampyridae</taxon>
        <taxon>Lampyrinae</taxon>
        <taxon>Pyrocoelia</taxon>
    </lineage>
</organism>
<evidence type="ECO:0000313" key="1">
    <source>
        <dbReference type="EMBL" id="KAK5647963.1"/>
    </source>
</evidence>
<sequence>MKRYSSLVTLVYSIIITLYLKLQEMYIAKPPPLVVRSARTKLKLVTASKLSSILESNQVSEMAKMLKLLDTNKEDISLKDDDKDLILMCPTLKSDTEMYELLSISI</sequence>
<comment type="caution">
    <text evidence="1">The sequence shown here is derived from an EMBL/GenBank/DDBJ whole genome shotgun (WGS) entry which is preliminary data.</text>
</comment>